<dbReference type="CDD" id="cd07986">
    <property type="entry name" value="LPLAT_ACT14924-like"/>
    <property type="match status" value="1"/>
</dbReference>
<gene>
    <name evidence="12" type="ORF">B9059_010855</name>
</gene>
<name>A0AAW3SBY8_9ENTR</name>
<dbReference type="PANTHER" id="PTHR37323">
    <property type="entry name" value="GCN5-RELATED N-ACETYLTRANSFERASE"/>
    <property type="match status" value="1"/>
</dbReference>
<protein>
    <recommendedName>
        <fullName evidence="8">L-ornithine N(alpha)-acyltransferase</fullName>
        <ecNumber evidence="7">2.3.2.30</ecNumber>
    </recommendedName>
</protein>
<feature type="domain" description="Phospholipid/glycerol acyltransferase" evidence="11">
    <location>
        <begin position="77"/>
        <end position="194"/>
    </location>
</feature>
<evidence type="ECO:0000256" key="7">
    <source>
        <dbReference type="ARBA" id="ARBA00039058"/>
    </source>
</evidence>
<dbReference type="InterPro" id="IPR016181">
    <property type="entry name" value="Acyl_CoA_acyltransferase"/>
</dbReference>
<dbReference type="InterPro" id="IPR045746">
    <property type="entry name" value="ACT14924-like_Acyltransf_dom"/>
</dbReference>
<evidence type="ECO:0000313" key="13">
    <source>
        <dbReference type="Proteomes" id="UP000286098"/>
    </source>
</evidence>
<dbReference type="GO" id="GO:0006629">
    <property type="term" value="P:lipid metabolic process"/>
    <property type="evidence" value="ECO:0007669"/>
    <property type="project" value="UniProtKB-KW"/>
</dbReference>
<sequence length="566" mass="64260">MFSLDSVLDDLWPQARPAPWQKSLLKRLFYEDEFQQFAAAHRHLKGLDMVEQVLEHLDILCTVSARDLEQIPEHGPLVIIANHPTGTLDGLALLYAVSRVRRDVKVVTNRMLTHLEPLSSLFIPVDNMGGRTAKSSLVQMEQHLQNAGVLIFFPAGEVSRPTRKGIRDKKWHSGFIKLAGKLRVPLLPVHIQAHNSLLFYASTLVSPTLSMLLLMQQMFRRRHSQLPIKIGQQIAWHHWHSATLSSREMAEQCRQHVMRLGKGVPGVFKTQCAIARPEDRATLKRALAQAESLGKTSDGKTIYLWQRNGQEDAPLLRELGRLREIAFRAVEEGSGKRRDTDSYDDDYLHLILWDEEDLEIVGAYRFMPTAMQIEKRGVEGLYSYSLFHYDDKMQDVLAHGIELGRSFIQPRYWGRRGLDYLWSGIGAYLARYPHYRYLFGPVSISGGLPPAARDLLVAFYRLWFPATHPLAASRQPYPASLPDVLAQFGGVDYVDDLTKLKSLLGNLGCGIPPLYKQYSELCEPGGVQFIDFGSDPAFNNCVDGLVLVDLCYLKANRYQRYIEAHL</sequence>
<keyword evidence="2" id="KW-0444">Lipid biosynthesis</keyword>
<keyword evidence="5 12" id="KW-0012">Acyltransferase</keyword>
<dbReference type="Pfam" id="PF13444">
    <property type="entry name" value="Acetyltransf_5"/>
    <property type="match status" value="1"/>
</dbReference>
<dbReference type="GO" id="GO:0043810">
    <property type="term" value="F:ornithine-acyl [acyl carrier protein] N-acyltransferase activity"/>
    <property type="evidence" value="ECO:0007669"/>
    <property type="project" value="UniProtKB-EC"/>
</dbReference>
<evidence type="ECO:0000256" key="2">
    <source>
        <dbReference type="ARBA" id="ARBA00022516"/>
    </source>
</evidence>
<evidence type="ECO:0000313" key="12">
    <source>
        <dbReference type="EMBL" id="RNT42080.1"/>
    </source>
</evidence>
<comment type="pathway">
    <text evidence="1">Lipid metabolism.</text>
</comment>
<dbReference type="InterPro" id="IPR052351">
    <property type="entry name" value="Ornithine_N-alpha-AT"/>
</dbReference>
<dbReference type="SUPFAM" id="SSF55729">
    <property type="entry name" value="Acyl-CoA N-acyltransferases (Nat)"/>
    <property type="match status" value="1"/>
</dbReference>
<dbReference type="Pfam" id="PF19576">
    <property type="entry name" value="Acyltransf_2"/>
    <property type="match status" value="1"/>
</dbReference>
<dbReference type="EC" id="2.3.2.30" evidence="7"/>
<evidence type="ECO:0000256" key="1">
    <source>
        <dbReference type="ARBA" id="ARBA00005189"/>
    </source>
</evidence>
<dbReference type="InterPro" id="IPR002123">
    <property type="entry name" value="Plipid/glycerol_acylTrfase"/>
</dbReference>
<dbReference type="PANTHER" id="PTHR37323:SF1">
    <property type="entry name" value="L-ORNITHINE N(ALPHA)-ACYLTRANSFERASE"/>
    <property type="match status" value="1"/>
</dbReference>
<dbReference type="SUPFAM" id="SSF69593">
    <property type="entry name" value="Glycerol-3-phosphate (1)-acyltransferase"/>
    <property type="match status" value="1"/>
</dbReference>
<reference evidence="12 13" key="1">
    <citation type="submission" date="2018-10" db="EMBL/GenBank/DDBJ databases">
        <authorList>
            <person name="Vanduin D."/>
            <person name="Fouts D."/>
            <person name="Wright M."/>
            <person name="Sutton G."/>
            <person name="Nguyen K."/>
            <person name="Kreiswirth B."/>
            <person name="Chen L."/>
            <person name="Rojas L."/>
            <person name="Hujer A."/>
            <person name="Hujer K."/>
            <person name="Bonomo R."/>
            <person name="Adams M."/>
        </authorList>
    </citation>
    <scope>NUCLEOTIDE SEQUENCE [LARGE SCALE GENOMIC DNA]</scope>
    <source>
        <strain evidence="12 13">CRK0054</strain>
    </source>
</reference>
<dbReference type="AlphaFoldDB" id="A0AAW3SBY8"/>
<evidence type="ECO:0000256" key="8">
    <source>
        <dbReference type="ARBA" id="ARBA00039866"/>
    </source>
</evidence>
<dbReference type="Proteomes" id="UP000286098">
    <property type="component" value="Unassembled WGS sequence"/>
</dbReference>
<dbReference type="SMART" id="SM00563">
    <property type="entry name" value="PlsC"/>
    <property type="match status" value="1"/>
</dbReference>
<proteinExistence type="inferred from homology"/>
<comment type="caution">
    <text evidence="12">The sequence shown here is derived from an EMBL/GenBank/DDBJ whole genome shotgun (WGS) entry which is preliminary data.</text>
</comment>
<dbReference type="RefSeq" id="WP_049121525.1">
    <property type="nucleotide sequence ID" value="NZ_CP045064.2"/>
</dbReference>
<evidence type="ECO:0000256" key="10">
    <source>
        <dbReference type="ARBA" id="ARBA00047785"/>
    </source>
</evidence>
<evidence type="ECO:0000256" key="3">
    <source>
        <dbReference type="ARBA" id="ARBA00022679"/>
    </source>
</evidence>
<comment type="similarity">
    <text evidence="6">Belongs to the acetyltransferase family. OlsB subfamily.</text>
</comment>
<comment type="function">
    <text evidence="9">Catalyzes the first step in the biosynthesis of ornithine lipids, which are phosphorus-free membrane lipids. Catalyzes the 3-hydroxyacyl-acyl carrier protein-dependent acylation of ornithine to form lyso-ornithine lipid (LOL).</text>
</comment>
<accession>A0AAW3SBY8</accession>
<organism evidence="12 13">
    <name type="scientific">Enterobacter roggenkampii</name>
    <dbReference type="NCBI Taxonomy" id="1812935"/>
    <lineage>
        <taxon>Bacteria</taxon>
        <taxon>Pseudomonadati</taxon>
        <taxon>Pseudomonadota</taxon>
        <taxon>Gammaproteobacteria</taxon>
        <taxon>Enterobacterales</taxon>
        <taxon>Enterobacteriaceae</taxon>
        <taxon>Enterobacter</taxon>
        <taxon>Enterobacter cloacae complex</taxon>
    </lineage>
</organism>
<dbReference type="Gene3D" id="3.40.630.30">
    <property type="match status" value="1"/>
</dbReference>
<evidence type="ECO:0000259" key="11">
    <source>
        <dbReference type="SMART" id="SM00563"/>
    </source>
</evidence>
<evidence type="ECO:0000256" key="6">
    <source>
        <dbReference type="ARBA" id="ARBA00038095"/>
    </source>
</evidence>
<evidence type="ECO:0000256" key="4">
    <source>
        <dbReference type="ARBA" id="ARBA00023098"/>
    </source>
</evidence>
<comment type="catalytic activity">
    <reaction evidence="10">
        <text>a (3R)-hydroxyacyl-[ACP] + L-ornithine = a lyso-ornithine lipid + holo-[ACP] + H(+)</text>
        <dbReference type="Rhea" id="RHEA:20633"/>
        <dbReference type="Rhea" id="RHEA-COMP:9685"/>
        <dbReference type="Rhea" id="RHEA-COMP:9945"/>
        <dbReference type="ChEBI" id="CHEBI:15378"/>
        <dbReference type="ChEBI" id="CHEBI:46911"/>
        <dbReference type="ChEBI" id="CHEBI:64479"/>
        <dbReference type="ChEBI" id="CHEBI:78827"/>
        <dbReference type="ChEBI" id="CHEBI:138482"/>
        <dbReference type="EC" id="2.3.2.30"/>
    </reaction>
    <physiologicalReaction direction="left-to-right" evidence="10">
        <dbReference type="Rhea" id="RHEA:20634"/>
    </physiologicalReaction>
</comment>
<dbReference type="EMBL" id="NEYZ02000049">
    <property type="protein sequence ID" value="RNT42080.1"/>
    <property type="molecule type" value="Genomic_DNA"/>
</dbReference>
<keyword evidence="4" id="KW-0443">Lipid metabolism</keyword>
<keyword evidence="3" id="KW-0808">Transferase</keyword>
<evidence type="ECO:0000256" key="5">
    <source>
        <dbReference type="ARBA" id="ARBA00023315"/>
    </source>
</evidence>
<evidence type="ECO:0000256" key="9">
    <source>
        <dbReference type="ARBA" id="ARBA00045724"/>
    </source>
</evidence>